<protein>
    <recommendedName>
        <fullName evidence="4">HNH endonuclease</fullName>
    </recommendedName>
</protein>
<proteinExistence type="predicted"/>
<gene>
    <name evidence="2" type="ORF">C8D88_104587</name>
</gene>
<evidence type="ECO:0000313" key="2">
    <source>
        <dbReference type="EMBL" id="PWK87426.1"/>
    </source>
</evidence>
<dbReference type="Proteomes" id="UP000246005">
    <property type="component" value="Unassembled WGS sequence"/>
</dbReference>
<dbReference type="AlphaFoldDB" id="A0A316I1Z2"/>
<feature type="region of interest" description="Disordered" evidence="1">
    <location>
        <begin position="273"/>
        <end position="299"/>
    </location>
</feature>
<organism evidence="2 3">
    <name type="scientific">Lentzea atacamensis</name>
    <dbReference type="NCBI Taxonomy" id="531938"/>
    <lineage>
        <taxon>Bacteria</taxon>
        <taxon>Bacillati</taxon>
        <taxon>Actinomycetota</taxon>
        <taxon>Actinomycetes</taxon>
        <taxon>Pseudonocardiales</taxon>
        <taxon>Pseudonocardiaceae</taxon>
        <taxon>Lentzea</taxon>
    </lineage>
</organism>
<dbReference type="InterPro" id="IPR003615">
    <property type="entry name" value="HNH_nuc"/>
</dbReference>
<comment type="caution">
    <text evidence="2">The sequence shown here is derived from an EMBL/GenBank/DDBJ whole genome shotgun (WGS) entry which is preliminary data.</text>
</comment>
<dbReference type="CDD" id="cd00085">
    <property type="entry name" value="HNHc"/>
    <property type="match status" value="1"/>
</dbReference>
<dbReference type="EMBL" id="QGHB01000004">
    <property type="protein sequence ID" value="PWK87426.1"/>
    <property type="molecule type" value="Genomic_DNA"/>
</dbReference>
<evidence type="ECO:0008006" key="4">
    <source>
        <dbReference type="Google" id="ProtNLM"/>
    </source>
</evidence>
<feature type="compositionally biased region" description="Low complexity" evidence="1">
    <location>
        <begin position="273"/>
        <end position="284"/>
    </location>
</feature>
<name>A0A316I1Z2_9PSEU</name>
<sequence>MMDRDRARTNAINRMERPPGDVVVNLPNWDFLPSRTKDHIFTKALSGLTLLAIPIPELGVLVNVNVSADASFGLHAGYSGQMQNVQVGLTAFQARALRMLGTDRDTLVRFAGMAGSVRGIADVVITGSVGLTATAGGRLDAVARALGVDIAGVAAGLNASGSASGALRLTGRVGWGLHDGRTQMRFSKSAAVDLALQFGLNAFVEAHLLGHSWRKNWQLANIDLGRTWRVGADLTAGLDGPAAAAGTSDLLFGEGNLNFETLARQLFSMATSPSTVTPLSPPASGGAGGSAPGGRSQSDPIPMIWHKHPGLYPTRIQLGGRSYFLTEPDWVVVPRGPDFADLRRHAATDADGQNAIRIGVPVASRSFPSVGRIWARVNVGGMRGGTAQDQFRRLLAHHGYTWNTHEADHVRDLQWGGRDEYDNLWPLERSHNLAGNNILNQPVTYRNSAGATVTVPLHQTPPGLYFRITGYA</sequence>
<reference evidence="2 3" key="1">
    <citation type="submission" date="2018-05" db="EMBL/GenBank/DDBJ databases">
        <title>Genomic Encyclopedia of Type Strains, Phase IV (KMG-IV): sequencing the most valuable type-strain genomes for metagenomic binning, comparative biology and taxonomic classification.</title>
        <authorList>
            <person name="Goeker M."/>
        </authorList>
    </citation>
    <scope>NUCLEOTIDE SEQUENCE [LARGE SCALE GENOMIC DNA]</scope>
    <source>
        <strain evidence="2 3">DSM 45480</strain>
    </source>
</reference>
<accession>A0A316I1Z2</accession>
<evidence type="ECO:0000313" key="3">
    <source>
        <dbReference type="Proteomes" id="UP000246005"/>
    </source>
</evidence>
<evidence type="ECO:0000256" key="1">
    <source>
        <dbReference type="SAM" id="MobiDB-lite"/>
    </source>
</evidence>